<comment type="similarity">
    <text evidence="11">Belongs to the CATIP family.</text>
</comment>
<evidence type="ECO:0000256" key="4">
    <source>
        <dbReference type="ARBA" id="ARBA00022475"/>
    </source>
</evidence>
<keyword evidence="9" id="KW-0539">Nucleus</keyword>
<evidence type="ECO:0000256" key="12">
    <source>
        <dbReference type="ARBA" id="ARBA00039249"/>
    </source>
</evidence>
<evidence type="ECO:0000256" key="8">
    <source>
        <dbReference type="ARBA" id="ARBA00023212"/>
    </source>
</evidence>
<protein>
    <recommendedName>
        <fullName evidence="12">Ciliogenesis-associated TTC17-interacting protein</fullName>
    </recommendedName>
</protein>
<evidence type="ECO:0000256" key="7">
    <source>
        <dbReference type="ARBA" id="ARBA00023136"/>
    </source>
</evidence>
<evidence type="ECO:0000256" key="11">
    <source>
        <dbReference type="ARBA" id="ARBA00037938"/>
    </source>
</evidence>
<dbReference type="EMBL" id="JXXN02000610">
    <property type="protein sequence ID" value="THD26846.1"/>
    <property type="molecule type" value="Genomic_DNA"/>
</dbReference>
<evidence type="ECO:0000313" key="14">
    <source>
        <dbReference type="EMBL" id="THD26846.1"/>
    </source>
</evidence>
<dbReference type="CDD" id="cd22973">
    <property type="entry name" value="DD_CATIP"/>
    <property type="match status" value="1"/>
</dbReference>
<dbReference type="InterPro" id="IPR048777">
    <property type="entry name" value="CATIP_N"/>
</dbReference>
<dbReference type="AlphaFoldDB" id="A0A4E0RGX7"/>
<organism evidence="14 15">
    <name type="scientific">Fasciola hepatica</name>
    <name type="common">Liver fluke</name>
    <dbReference type="NCBI Taxonomy" id="6192"/>
    <lineage>
        <taxon>Eukaryota</taxon>
        <taxon>Metazoa</taxon>
        <taxon>Spiralia</taxon>
        <taxon>Lophotrochozoa</taxon>
        <taxon>Platyhelminthes</taxon>
        <taxon>Trematoda</taxon>
        <taxon>Digenea</taxon>
        <taxon>Plagiorchiida</taxon>
        <taxon>Echinostomata</taxon>
        <taxon>Echinostomatoidea</taxon>
        <taxon>Fasciolidae</taxon>
        <taxon>Fasciola</taxon>
    </lineage>
</organism>
<reference evidence="14" key="1">
    <citation type="submission" date="2019-03" db="EMBL/GenBank/DDBJ databases">
        <title>Improved annotation for the trematode Fasciola hepatica.</title>
        <authorList>
            <person name="Choi Y.-J."/>
            <person name="Martin J."/>
            <person name="Mitreva M."/>
        </authorList>
    </citation>
    <scope>NUCLEOTIDE SEQUENCE [LARGE SCALE GENOMIC DNA]</scope>
</reference>
<evidence type="ECO:0000256" key="3">
    <source>
        <dbReference type="ARBA" id="ARBA00004245"/>
    </source>
</evidence>
<evidence type="ECO:0000256" key="1">
    <source>
        <dbReference type="ARBA" id="ARBA00004123"/>
    </source>
</evidence>
<evidence type="ECO:0000256" key="2">
    <source>
        <dbReference type="ARBA" id="ARBA00004236"/>
    </source>
</evidence>
<dbReference type="GO" id="GO:0005886">
    <property type="term" value="C:plasma membrane"/>
    <property type="evidence" value="ECO:0007669"/>
    <property type="project" value="UniProtKB-SubCell"/>
</dbReference>
<accession>A0A4E0RGX7</accession>
<keyword evidence="6" id="KW-0970">Cilium biogenesis/degradation</keyword>
<feature type="domain" description="Ciliogenesis-associated TTC17-interacting protein N-terminal" evidence="13">
    <location>
        <begin position="55"/>
        <end position="231"/>
    </location>
</feature>
<evidence type="ECO:0000256" key="10">
    <source>
        <dbReference type="ARBA" id="ARBA00037538"/>
    </source>
</evidence>
<keyword evidence="7" id="KW-0472">Membrane</keyword>
<dbReference type="GO" id="GO:0005856">
    <property type="term" value="C:cytoskeleton"/>
    <property type="evidence" value="ECO:0007669"/>
    <property type="project" value="UniProtKB-SubCell"/>
</dbReference>
<dbReference type="PANTHER" id="PTHR15505">
    <property type="entry name" value="RIIA DOMAIN-CONTAINING PROTEIN 1"/>
    <property type="match status" value="1"/>
</dbReference>
<dbReference type="SUPFAM" id="SSF47391">
    <property type="entry name" value="Dimerization-anchoring domain of cAMP-dependent PK regulatory subunit"/>
    <property type="match status" value="1"/>
</dbReference>
<keyword evidence="4" id="KW-1003">Cell membrane</keyword>
<name>A0A4E0RGX7_FASHE</name>
<comment type="caution">
    <text evidence="14">The sequence shown here is derived from an EMBL/GenBank/DDBJ whole genome shotgun (WGS) entry which is preliminary data.</text>
</comment>
<gene>
    <name evidence="14" type="ORF">D915_002315</name>
</gene>
<comment type="function">
    <text evidence="10">Plays a role in primary ciliogenesis by modulating actin polymerization.</text>
</comment>
<dbReference type="GO" id="GO:0030041">
    <property type="term" value="P:actin filament polymerization"/>
    <property type="evidence" value="ECO:0007669"/>
    <property type="project" value="TreeGrafter"/>
</dbReference>
<dbReference type="Proteomes" id="UP000230066">
    <property type="component" value="Unassembled WGS sequence"/>
</dbReference>
<proteinExistence type="inferred from homology"/>
<dbReference type="PANTHER" id="PTHR15505:SF3">
    <property type="entry name" value="CILIOGENESIS-ASSOCIATED TTC17-INTERACTING PROTEIN"/>
    <property type="match status" value="1"/>
</dbReference>
<evidence type="ECO:0000259" key="13">
    <source>
        <dbReference type="Pfam" id="PF21772"/>
    </source>
</evidence>
<keyword evidence="15" id="KW-1185">Reference proteome</keyword>
<evidence type="ECO:0000256" key="6">
    <source>
        <dbReference type="ARBA" id="ARBA00022794"/>
    </source>
</evidence>
<sequence length="338" mass="38249">MALHLPTKFPSFSSKISMQLTSMKSFIKILCYASITLEALSECGTELKCEGGALVLHVEAKSEGTTNGVACETTLNAIITQQLDTLSQTQVEKVTSQRYSLIRRTTILRTESGYELNQETTENGQTYSKLVTYTRKSLESFISEGANLVLQRLIVRKGLPIPFETSALDTDNVPCMMSYISLGERNLTIANTEVTVFGIERVLHSKQNIPISWQSYFLSDGHLVLRVQVGAQITVRAKTIPQLFSHEEYMEESVPSKPAFDWKNDMQLYSKYLSRKDELKADYLLYLRNNPVVKDMLSDFIQALLMQKPDNTIEFAMEFFKSYSVHGLPTKVFLDSRV</sequence>
<dbReference type="GO" id="GO:0005634">
    <property type="term" value="C:nucleus"/>
    <property type="evidence" value="ECO:0007669"/>
    <property type="project" value="UniProtKB-SubCell"/>
</dbReference>
<keyword evidence="5" id="KW-0963">Cytoplasm</keyword>
<evidence type="ECO:0000256" key="9">
    <source>
        <dbReference type="ARBA" id="ARBA00023242"/>
    </source>
</evidence>
<dbReference type="GO" id="GO:0044782">
    <property type="term" value="P:cilium organization"/>
    <property type="evidence" value="ECO:0007669"/>
    <property type="project" value="TreeGrafter"/>
</dbReference>
<evidence type="ECO:0000256" key="5">
    <source>
        <dbReference type="ARBA" id="ARBA00022490"/>
    </source>
</evidence>
<dbReference type="InterPro" id="IPR047501">
    <property type="entry name" value="DD_CATIP"/>
</dbReference>
<evidence type="ECO:0000313" key="15">
    <source>
        <dbReference type="Proteomes" id="UP000230066"/>
    </source>
</evidence>
<comment type="subcellular location">
    <subcellularLocation>
        <location evidence="2">Cell membrane</location>
    </subcellularLocation>
    <subcellularLocation>
        <location evidence="3">Cytoplasm</location>
        <location evidence="3">Cytoskeleton</location>
    </subcellularLocation>
    <subcellularLocation>
        <location evidence="1">Nucleus</location>
    </subcellularLocation>
</comment>
<dbReference type="Pfam" id="PF21772">
    <property type="entry name" value="CATIP_N"/>
    <property type="match status" value="1"/>
</dbReference>
<keyword evidence="8" id="KW-0206">Cytoskeleton</keyword>